<dbReference type="KEGG" id="copr:Cop2CBH44_09370"/>
<evidence type="ECO:0000313" key="4">
    <source>
        <dbReference type="Proteomes" id="UP000594042"/>
    </source>
</evidence>
<dbReference type="PIRSF" id="PIRSF028777">
    <property type="entry name" value="UCP028777"/>
    <property type="match status" value="1"/>
</dbReference>
<reference evidence="4" key="1">
    <citation type="submission" date="2020-07" db="EMBL/GenBank/DDBJ databases">
        <title>Complete genome sequencing of Coprobacter sp. strain 2CBH44.</title>
        <authorList>
            <person name="Sakamoto M."/>
            <person name="Murakami T."/>
            <person name="Mori H."/>
        </authorList>
    </citation>
    <scope>NUCLEOTIDE SEQUENCE [LARGE SCALE GENOMIC DNA]</scope>
    <source>
        <strain evidence="4">2CBH44</strain>
    </source>
</reference>
<feature type="transmembrane region" description="Helical" evidence="1">
    <location>
        <begin position="41"/>
        <end position="59"/>
    </location>
</feature>
<dbReference type="EMBL" id="AP023322">
    <property type="protein sequence ID" value="BCI62584.1"/>
    <property type="molecule type" value="Genomic_DNA"/>
</dbReference>
<accession>A0A7G1HW09</accession>
<dbReference type="AlphaFoldDB" id="A0A7G1HW09"/>
<dbReference type="NCBIfam" id="NF008740">
    <property type="entry name" value="PRK11770.1-2"/>
    <property type="match status" value="1"/>
</dbReference>
<feature type="transmembrane region" description="Helical" evidence="1">
    <location>
        <begin position="7"/>
        <end position="35"/>
    </location>
</feature>
<dbReference type="InterPro" id="IPR031308">
    <property type="entry name" value="UCP028777"/>
</dbReference>
<organism evidence="3 4">
    <name type="scientific">Coprobacter secundus subsp. similis</name>
    <dbReference type="NCBI Taxonomy" id="2751153"/>
    <lineage>
        <taxon>Bacteria</taxon>
        <taxon>Pseudomonadati</taxon>
        <taxon>Bacteroidota</taxon>
        <taxon>Bacteroidia</taxon>
        <taxon>Bacteroidales</taxon>
        <taxon>Barnesiellaceae</taxon>
        <taxon>Coprobacter</taxon>
    </lineage>
</organism>
<feature type="transmembrane region" description="Helical" evidence="1">
    <location>
        <begin position="90"/>
        <end position="109"/>
    </location>
</feature>
<keyword evidence="4" id="KW-1185">Reference proteome</keyword>
<keyword evidence="1" id="KW-0812">Transmembrane</keyword>
<dbReference type="Pfam" id="PF03733">
    <property type="entry name" value="YccF"/>
    <property type="match status" value="2"/>
</dbReference>
<proteinExistence type="predicted"/>
<dbReference type="Proteomes" id="UP000594042">
    <property type="component" value="Chromosome"/>
</dbReference>
<dbReference type="InterPro" id="IPR005185">
    <property type="entry name" value="YccF"/>
</dbReference>
<gene>
    <name evidence="3" type="ORF">Cop2CBH44_09370</name>
</gene>
<evidence type="ECO:0000259" key="2">
    <source>
        <dbReference type="Pfam" id="PF03733"/>
    </source>
</evidence>
<feature type="transmembrane region" description="Helical" evidence="1">
    <location>
        <begin position="66"/>
        <end position="84"/>
    </location>
</feature>
<protein>
    <recommendedName>
        <fullName evidence="2">Inner membrane component domain-containing protein</fullName>
    </recommendedName>
</protein>
<keyword evidence="1" id="KW-1133">Transmembrane helix</keyword>
<evidence type="ECO:0000256" key="1">
    <source>
        <dbReference type="SAM" id="Phobius"/>
    </source>
</evidence>
<dbReference type="InterPro" id="IPR052937">
    <property type="entry name" value="Inner_membrane_protein"/>
</dbReference>
<name>A0A7G1HW09_9BACT</name>
<dbReference type="PANTHER" id="PTHR42903">
    <property type="entry name" value="INNER MEMBRANE PROTEIN YCCF"/>
    <property type="match status" value="1"/>
</dbReference>
<evidence type="ECO:0000313" key="3">
    <source>
        <dbReference type="EMBL" id="BCI62584.1"/>
    </source>
</evidence>
<sequence>MNIIGNIIWIVFGGLALALEYLVSGFLLCCTIIGIPFGIQVFKIGILALLPFGQTSIIVENNHGCLYFIMNVIWLFIGGIWIALTHLGLGLLFCITIVGIPFGIQHFKLMSVALTPFGREIISAR</sequence>
<dbReference type="RefSeq" id="WP_021929308.1">
    <property type="nucleotide sequence ID" value="NZ_AP023322.1"/>
</dbReference>
<keyword evidence="1" id="KW-0472">Membrane</keyword>
<feature type="domain" description="Inner membrane component" evidence="2">
    <location>
        <begin position="69"/>
        <end position="119"/>
    </location>
</feature>
<dbReference type="GO" id="GO:0005886">
    <property type="term" value="C:plasma membrane"/>
    <property type="evidence" value="ECO:0007669"/>
    <property type="project" value="TreeGrafter"/>
</dbReference>
<feature type="domain" description="Inner membrane component" evidence="2">
    <location>
        <begin position="4"/>
        <end position="54"/>
    </location>
</feature>
<dbReference type="PANTHER" id="PTHR42903:SF1">
    <property type="entry name" value="INNER MEMBRANE PROTEIN YCCF"/>
    <property type="match status" value="1"/>
</dbReference>